<dbReference type="GO" id="GO:0051539">
    <property type="term" value="F:4 iron, 4 sulfur cluster binding"/>
    <property type="evidence" value="ECO:0007669"/>
    <property type="project" value="UniProtKB-KW"/>
</dbReference>
<evidence type="ECO:0000313" key="11">
    <source>
        <dbReference type="EMBL" id="TDV48026.1"/>
    </source>
</evidence>
<dbReference type="InterPro" id="IPR036895">
    <property type="entry name" value="Uracil-DNA_glycosylase-like_sf"/>
</dbReference>
<reference evidence="11 12" key="1">
    <citation type="submission" date="2019-03" db="EMBL/GenBank/DDBJ databases">
        <title>Genomic Encyclopedia of Archaeal and Bacterial Type Strains, Phase II (KMG-II): from individual species to whole genera.</title>
        <authorList>
            <person name="Goeker M."/>
        </authorList>
    </citation>
    <scope>NUCLEOTIDE SEQUENCE [LARGE SCALE GENOMIC DNA]</scope>
    <source>
        <strain evidence="11 12">DSM 45499</strain>
    </source>
</reference>
<evidence type="ECO:0000256" key="2">
    <source>
        <dbReference type="ARBA" id="ARBA00019403"/>
    </source>
</evidence>
<evidence type="ECO:0000256" key="6">
    <source>
        <dbReference type="ARBA" id="ARBA00022801"/>
    </source>
</evidence>
<dbReference type="InterPro" id="IPR005273">
    <property type="entry name" value="Ura-DNA_glyco_family4"/>
</dbReference>
<dbReference type="GO" id="GO:0046872">
    <property type="term" value="F:metal ion binding"/>
    <property type="evidence" value="ECO:0007669"/>
    <property type="project" value="UniProtKB-KW"/>
</dbReference>
<evidence type="ECO:0000256" key="3">
    <source>
        <dbReference type="ARBA" id="ARBA00022485"/>
    </source>
</evidence>
<keyword evidence="12" id="KW-1185">Reference proteome</keyword>
<evidence type="ECO:0000256" key="9">
    <source>
        <dbReference type="ARBA" id="ARBA00023204"/>
    </source>
</evidence>
<evidence type="ECO:0000256" key="5">
    <source>
        <dbReference type="ARBA" id="ARBA00022763"/>
    </source>
</evidence>
<accession>A0A4R7VFK8</accession>
<dbReference type="CDD" id="cd10030">
    <property type="entry name" value="UDG-F4_TTUDGA_SPO1dp_like"/>
    <property type="match status" value="1"/>
</dbReference>
<organism evidence="11 12">
    <name type="scientific">Actinophytocola oryzae</name>
    <dbReference type="NCBI Taxonomy" id="502181"/>
    <lineage>
        <taxon>Bacteria</taxon>
        <taxon>Bacillati</taxon>
        <taxon>Actinomycetota</taxon>
        <taxon>Actinomycetes</taxon>
        <taxon>Pseudonocardiales</taxon>
        <taxon>Pseudonocardiaceae</taxon>
    </lineage>
</organism>
<keyword evidence="6" id="KW-0378">Hydrolase</keyword>
<evidence type="ECO:0000259" key="10">
    <source>
        <dbReference type="SMART" id="SM00986"/>
    </source>
</evidence>
<comment type="similarity">
    <text evidence="1">Belongs to the uracil-DNA glycosylase (UDG) superfamily. Type 4 (UDGa) family.</text>
</comment>
<dbReference type="PANTHER" id="PTHR33693">
    <property type="entry name" value="TYPE-5 URACIL-DNA GLYCOSYLASE"/>
    <property type="match status" value="1"/>
</dbReference>
<dbReference type="InterPro" id="IPR051536">
    <property type="entry name" value="UDG_Type-4/5"/>
</dbReference>
<dbReference type="NCBIfam" id="TIGR00758">
    <property type="entry name" value="UDG_fam4"/>
    <property type="match status" value="1"/>
</dbReference>
<evidence type="ECO:0000256" key="7">
    <source>
        <dbReference type="ARBA" id="ARBA00023004"/>
    </source>
</evidence>
<protein>
    <recommendedName>
        <fullName evidence="2">Type-4 uracil-DNA glycosylase</fullName>
    </recommendedName>
</protein>
<keyword evidence="7" id="KW-0408">Iron</keyword>
<evidence type="ECO:0000256" key="1">
    <source>
        <dbReference type="ARBA" id="ARBA00006521"/>
    </source>
</evidence>
<keyword evidence="8" id="KW-0411">Iron-sulfur</keyword>
<dbReference type="GO" id="GO:0006281">
    <property type="term" value="P:DNA repair"/>
    <property type="evidence" value="ECO:0007669"/>
    <property type="project" value="UniProtKB-KW"/>
</dbReference>
<feature type="domain" description="Uracil-DNA glycosylase-like" evidence="10">
    <location>
        <begin position="39"/>
        <end position="197"/>
    </location>
</feature>
<comment type="caution">
    <text evidence="11">The sequence shown here is derived from an EMBL/GenBank/DDBJ whole genome shotgun (WGS) entry which is preliminary data.</text>
</comment>
<dbReference type="SMART" id="SM00986">
    <property type="entry name" value="UDG"/>
    <property type="match status" value="1"/>
</dbReference>
<dbReference type="RefSeq" id="WP_133905292.1">
    <property type="nucleotide sequence ID" value="NZ_SOCP01000009.1"/>
</dbReference>
<dbReference type="SMART" id="SM00987">
    <property type="entry name" value="UreE_C"/>
    <property type="match status" value="1"/>
</dbReference>
<dbReference type="Gene3D" id="3.40.470.10">
    <property type="entry name" value="Uracil-DNA glycosylase-like domain"/>
    <property type="match status" value="1"/>
</dbReference>
<keyword evidence="4" id="KW-0479">Metal-binding</keyword>
<dbReference type="AlphaFoldDB" id="A0A4R7VFK8"/>
<keyword evidence="3" id="KW-0004">4Fe-4S</keyword>
<keyword evidence="9" id="KW-0234">DNA repair</keyword>
<evidence type="ECO:0000313" key="12">
    <source>
        <dbReference type="Proteomes" id="UP000294927"/>
    </source>
</evidence>
<dbReference type="NCBIfam" id="TIGR03914">
    <property type="entry name" value="UDG_fam_dom"/>
    <property type="match status" value="1"/>
</dbReference>
<name>A0A4R7VFK8_9PSEU</name>
<proteinExistence type="inferred from homology"/>
<evidence type="ECO:0000256" key="4">
    <source>
        <dbReference type="ARBA" id="ARBA00022723"/>
    </source>
</evidence>
<dbReference type="InterPro" id="IPR005122">
    <property type="entry name" value="Uracil-DNA_glycosylase-like"/>
</dbReference>
<dbReference type="EMBL" id="SOCP01000009">
    <property type="protein sequence ID" value="TDV48026.1"/>
    <property type="molecule type" value="Genomic_DNA"/>
</dbReference>
<gene>
    <name evidence="11" type="ORF">CLV71_109270</name>
</gene>
<dbReference type="Proteomes" id="UP000294927">
    <property type="component" value="Unassembled WGS sequence"/>
</dbReference>
<dbReference type="OrthoDB" id="5290748at2"/>
<keyword evidence="5" id="KW-0227">DNA damage</keyword>
<dbReference type="GO" id="GO:0097506">
    <property type="term" value="F:deaminated base DNA N-glycosylase activity"/>
    <property type="evidence" value="ECO:0007669"/>
    <property type="project" value="UniProtKB-ARBA"/>
</dbReference>
<sequence>MPDRGGDPEIQDLSLPELRRAAAGCERCDLYRDATQTVFGKGPAPARLMMVGEQPGDQEDRAGEPFVGPAGRLLDRALADAGIDRAQVYVTNAVKHFRFTERGKRRIHQKPNRTEAVACRPWLLGELARVAPELVVCLGAVAAQSLLGSSFRLTRHRGEVMDLPGSTAKVTATVHPSAVLRAPDRDEAYEGLVADLTAARGVMA</sequence>
<dbReference type="PANTHER" id="PTHR33693:SF9">
    <property type="entry name" value="TYPE-4 URACIL-DNA GLYCOSYLASE"/>
    <property type="match status" value="1"/>
</dbReference>
<dbReference type="SUPFAM" id="SSF52141">
    <property type="entry name" value="Uracil-DNA glycosylase-like"/>
    <property type="match status" value="1"/>
</dbReference>
<dbReference type="Pfam" id="PF03167">
    <property type="entry name" value="UDG"/>
    <property type="match status" value="1"/>
</dbReference>
<evidence type="ECO:0000256" key="8">
    <source>
        <dbReference type="ARBA" id="ARBA00023014"/>
    </source>
</evidence>